<evidence type="ECO:0000313" key="2">
    <source>
        <dbReference type="Proteomes" id="UP001165960"/>
    </source>
</evidence>
<sequence length="229" mass="25036">MKFLKYEFSNLASKVRRVVVPKKALSQKEEACQNASECTGSIAALALKNNLLKWARQERGPYFDSTTLTYQTNRNAKFSSNNKLAIEQQLQIPMHYSEFKKNHLATMNLQGEYISDYSEAIGANDGRSPVINLSSYGRTTRSQTNLYASISNQADYGESGLSAAGSNQGASSTKSQRAPATPVNTSTYTVSPSPSGSYPFTGTNASNSPSSSQNVPYPRKGRPKRGNYE</sequence>
<dbReference type="Proteomes" id="UP001165960">
    <property type="component" value="Unassembled WGS sequence"/>
</dbReference>
<comment type="caution">
    <text evidence="1">The sequence shown here is derived from an EMBL/GenBank/DDBJ whole genome shotgun (WGS) entry which is preliminary data.</text>
</comment>
<dbReference type="EMBL" id="QTSX02003554">
    <property type="protein sequence ID" value="KAJ9070978.1"/>
    <property type="molecule type" value="Genomic_DNA"/>
</dbReference>
<proteinExistence type="predicted"/>
<reference evidence="1" key="1">
    <citation type="submission" date="2022-04" db="EMBL/GenBank/DDBJ databases">
        <title>Genome of the entomopathogenic fungus Entomophthora muscae.</title>
        <authorList>
            <person name="Elya C."/>
            <person name="Lovett B.R."/>
            <person name="Lee E."/>
            <person name="Macias A.M."/>
            <person name="Hajek A.E."/>
            <person name="De Bivort B.L."/>
            <person name="Kasson M.T."/>
            <person name="De Fine Licht H.H."/>
            <person name="Stajich J.E."/>
        </authorList>
    </citation>
    <scope>NUCLEOTIDE SEQUENCE</scope>
    <source>
        <strain evidence="1">Berkeley</strain>
    </source>
</reference>
<keyword evidence="2" id="KW-1185">Reference proteome</keyword>
<protein>
    <submittedName>
        <fullName evidence="1">Uncharacterized protein</fullName>
    </submittedName>
</protein>
<name>A0ACC2T8M6_9FUNG</name>
<accession>A0ACC2T8M6</accession>
<gene>
    <name evidence="1" type="ORF">DSO57_1001752</name>
</gene>
<organism evidence="1 2">
    <name type="scientific">Entomophthora muscae</name>
    <dbReference type="NCBI Taxonomy" id="34485"/>
    <lineage>
        <taxon>Eukaryota</taxon>
        <taxon>Fungi</taxon>
        <taxon>Fungi incertae sedis</taxon>
        <taxon>Zoopagomycota</taxon>
        <taxon>Entomophthoromycotina</taxon>
        <taxon>Entomophthoromycetes</taxon>
        <taxon>Entomophthorales</taxon>
        <taxon>Entomophthoraceae</taxon>
        <taxon>Entomophthora</taxon>
    </lineage>
</organism>
<evidence type="ECO:0000313" key="1">
    <source>
        <dbReference type="EMBL" id="KAJ9070978.1"/>
    </source>
</evidence>